<evidence type="ECO:0000256" key="2">
    <source>
        <dbReference type="SAM" id="SignalP"/>
    </source>
</evidence>
<dbReference type="Proteomes" id="UP001515480">
    <property type="component" value="Unassembled WGS sequence"/>
</dbReference>
<keyword evidence="2" id="KW-0732">Signal</keyword>
<dbReference type="InterPro" id="IPR012878">
    <property type="entry name" value="Beta-AFase-like_GH127_cat"/>
</dbReference>
<evidence type="ECO:0000256" key="1">
    <source>
        <dbReference type="SAM" id="MobiDB-lite"/>
    </source>
</evidence>
<gene>
    <name evidence="4" type="ORF">AB1Y20_006852</name>
</gene>
<keyword evidence="5" id="KW-1185">Reference proteome</keyword>
<feature type="domain" description="ShKT" evidence="3">
    <location>
        <begin position="199"/>
        <end position="233"/>
    </location>
</feature>
<dbReference type="PANTHER" id="PTHR31151:SF0">
    <property type="entry name" value="PROLINE-TRNA LIGASE (DUF1680)"/>
    <property type="match status" value="1"/>
</dbReference>
<dbReference type="PANTHER" id="PTHR31151">
    <property type="entry name" value="PROLINE-TRNA LIGASE (DUF1680)"/>
    <property type="match status" value="1"/>
</dbReference>
<feature type="signal peptide" evidence="2">
    <location>
        <begin position="1"/>
        <end position="38"/>
    </location>
</feature>
<dbReference type="Pfam" id="PF01549">
    <property type="entry name" value="ShK"/>
    <property type="match status" value="6"/>
</dbReference>
<evidence type="ECO:0000313" key="4">
    <source>
        <dbReference type="EMBL" id="KAL1510549.1"/>
    </source>
</evidence>
<dbReference type="EMBL" id="JBGBPQ010000015">
    <property type="protein sequence ID" value="KAL1510549.1"/>
    <property type="molecule type" value="Genomic_DNA"/>
</dbReference>
<organism evidence="4 5">
    <name type="scientific">Prymnesium parvum</name>
    <name type="common">Toxic golden alga</name>
    <dbReference type="NCBI Taxonomy" id="97485"/>
    <lineage>
        <taxon>Eukaryota</taxon>
        <taxon>Haptista</taxon>
        <taxon>Haptophyta</taxon>
        <taxon>Prymnesiophyceae</taxon>
        <taxon>Prymnesiales</taxon>
        <taxon>Prymnesiaceae</taxon>
        <taxon>Prymnesium</taxon>
    </lineage>
</organism>
<evidence type="ECO:0000313" key="5">
    <source>
        <dbReference type="Proteomes" id="UP001515480"/>
    </source>
</evidence>
<accession>A0AB34IZK2</accession>
<dbReference type="Pfam" id="PF20736">
    <property type="entry name" value="Glyco_hydro127M"/>
    <property type="match status" value="1"/>
</dbReference>
<proteinExistence type="predicted"/>
<dbReference type="InterPro" id="IPR003582">
    <property type="entry name" value="ShKT_dom"/>
</dbReference>
<dbReference type="PROSITE" id="PS51670">
    <property type="entry name" value="SHKT"/>
    <property type="match status" value="2"/>
</dbReference>
<evidence type="ECO:0000259" key="3">
    <source>
        <dbReference type="PROSITE" id="PS51670"/>
    </source>
</evidence>
<sequence length="1075" mass="114025">MLSSRRARAPRGALPRLGAIAAALWLVLTLLSLRALHADPPAPPAACADLSPACAALEPKCAAAPTAALLQLACPRTCRACDAPTRRAAGFRCADARPECEEIARSGRCDARPLAFWRDCPRACGVCGGGGGGGAGCADARADCAARAARGECRAAASRAAMARECAKACGSCQRRQPAAAAPPRGMRGVAAAAGGGGCRDTRRACAAWRREGECERSRELMGKLCARSCGECVPTPEEELPPEPRRAACSAEEADVHEDCADWAAAGECEHSPRAMAAACGCGRCGGSGAARRAEALEAAAAAEEEEEKAGEKAAGGGVPPQLHLRLAEWCTARRSLPAHPVARGVELRQVRLTPGSEFYAAQQLNTAYLLDLSVPRLLWSFYATAGLPADGEPYGGWEEAEKGGWPDPRTPTRTLRGHFVGHYLSALALAYSSGGDVRLAARAALVVRELERCQQAAGTGFISAWPEEVFDTLEAGNFADVWAPWYTVHKILAGLLDAHAHLHGDGAAVALRVARKYVAYLARRVRRLIAAQGDEWWQATLEVEFGGIAEAAYRLHALSPNETAADALHLARAFTKRDFIGPLSNGEDALAGRHANTHLPLLVSASRAADVEGDDEMLTAPMHAYCLLQLGYAYAGSAGSSVNEHWPPRGASTGRATRTLFTLDDREDLADDCEAMADDGECERAAPYMEAHCAASCAARRLKEGAQVVPPGGGVTVVPADSDALHTQESCTQYNALKLNAELFSRQPHAALADAFERKLINGVMGIQHPQHPGEMIYMMPLGAGVSKERSNMAGFGAPDGAFWCCYGTGIESFAKLGDNAYFETPAGIDAPLADAEVGSHSAPPTLWVSQFIPSSVRWRGGGVLLHLTRDLAVGACDALLVAFTLAELHEAERPPSCFSARGCTILLRVPSWADPAATALTVNGAPLDERGGEAGASVVRVGEFVRLHRRWSDGDRVAARFGLYVYVEPLNDWRPQFRDTYALLYGPYMLVGLVARDEMALAATVDTVRSSTHVSECKPARPDDASASWANLRLETRAADGKTSVLMALSAAVEQQYTAYFRLASTKVPGSH</sequence>
<dbReference type="InterPro" id="IPR049046">
    <property type="entry name" value="Beta-AFase-like_GH127_middle"/>
</dbReference>
<protein>
    <recommendedName>
        <fullName evidence="3">ShKT domain-containing protein</fullName>
    </recommendedName>
</protein>
<reference evidence="4 5" key="1">
    <citation type="journal article" date="2024" name="Science">
        <title>Giant polyketide synthase enzymes in the biosynthesis of giant marine polyether toxins.</title>
        <authorList>
            <person name="Fallon T.R."/>
            <person name="Shende V.V."/>
            <person name="Wierzbicki I.H."/>
            <person name="Pendleton A.L."/>
            <person name="Watervoot N.F."/>
            <person name="Auber R.P."/>
            <person name="Gonzalez D.J."/>
            <person name="Wisecaver J.H."/>
            <person name="Moore B.S."/>
        </authorList>
    </citation>
    <scope>NUCLEOTIDE SEQUENCE [LARGE SCALE GENOMIC DNA]</scope>
    <source>
        <strain evidence="4 5">12B1</strain>
    </source>
</reference>
<dbReference type="Pfam" id="PF07944">
    <property type="entry name" value="Beta-AFase-like_GH127_cat"/>
    <property type="match status" value="2"/>
</dbReference>
<dbReference type="Gene3D" id="1.10.10.1940">
    <property type="match status" value="1"/>
</dbReference>
<comment type="caution">
    <text evidence="4">The sequence shown here is derived from an EMBL/GenBank/DDBJ whole genome shotgun (WGS) entry which is preliminary data.</text>
</comment>
<feature type="domain" description="ShKT" evidence="3">
    <location>
        <begin position="137"/>
        <end position="173"/>
    </location>
</feature>
<feature type="chain" id="PRO_5044306168" description="ShKT domain-containing protein" evidence="2">
    <location>
        <begin position="39"/>
        <end position="1075"/>
    </location>
</feature>
<dbReference type="AlphaFoldDB" id="A0AB34IZK2"/>
<dbReference type="SMART" id="SM00254">
    <property type="entry name" value="ShKT"/>
    <property type="match status" value="6"/>
</dbReference>
<feature type="region of interest" description="Disordered" evidence="1">
    <location>
        <begin position="300"/>
        <end position="319"/>
    </location>
</feature>
<name>A0AB34IZK2_PRYPA</name>